<feature type="region of interest" description="Disordered" evidence="5">
    <location>
        <begin position="118"/>
        <end position="157"/>
    </location>
</feature>
<protein>
    <recommendedName>
        <fullName evidence="6">TFIIS N-terminal domain-containing protein</fullName>
    </recommendedName>
</protein>
<dbReference type="Proteomes" id="UP000719412">
    <property type="component" value="Unassembled WGS sequence"/>
</dbReference>
<dbReference type="PANTHER" id="PTHR46010">
    <property type="entry name" value="PROTEIN IWS1 HOMOLOG"/>
    <property type="match status" value="1"/>
</dbReference>
<comment type="caution">
    <text evidence="7">The sequence shown here is derived from an EMBL/GenBank/DDBJ whole genome shotgun (WGS) entry which is preliminary data.</text>
</comment>
<evidence type="ECO:0000313" key="8">
    <source>
        <dbReference type="Proteomes" id="UP000719412"/>
    </source>
</evidence>
<keyword evidence="2" id="KW-0964">Secreted</keyword>
<dbReference type="InterPro" id="IPR017923">
    <property type="entry name" value="TFIIS_N"/>
</dbReference>
<dbReference type="GO" id="GO:0016973">
    <property type="term" value="P:poly(A)+ mRNA export from nucleus"/>
    <property type="evidence" value="ECO:0007669"/>
    <property type="project" value="TreeGrafter"/>
</dbReference>
<reference evidence="7" key="1">
    <citation type="journal article" date="2020" name="J Insects Food Feed">
        <title>The yellow mealworm (Tenebrio molitor) genome: a resource for the emerging insects as food and feed industry.</title>
        <authorList>
            <person name="Eriksson T."/>
            <person name="Andere A."/>
            <person name="Kelstrup H."/>
            <person name="Emery V."/>
            <person name="Picard C."/>
        </authorList>
    </citation>
    <scope>NUCLEOTIDE SEQUENCE</scope>
    <source>
        <strain evidence="7">Stoneville</strain>
        <tissue evidence="7">Whole head</tissue>
    </source>
</reference>
<keyword evidence="8" id="KW-1185">Reference proteome</keyword>
<evidence type="ECO:0000256" key="2">
    <source>
        <dbReference type="ARBA" id="ARBA00022525"/>
    </source>
</evidence>
<organism evidence="7 8">
    <name type="scientific">Tenebrio molitor</name>
    <name type="common">Yellow mealworm beetle</name>
    <dbReference type="NCBI Taxonomy" id="7067"/>
    <lineage>
        <taxon>Eukaryota</taxon>
        <taxon>Metazoa</taxon>
        <taxon>Ecdysozoa</taxon>
        <taxon>Arthropoda</taxon>
        <taxon>Hexapoda</taxon>
        <taxon>Insecta</taxon>
        <taxon>Pterygota</taxon>
        <taxon>Neoptera</taxon>
        <taxon>Endopterygota</taxon>
        <taxon>Coleoptera</taxon>
        <taxon>Polyphaga</taxon>
        <taxon>Cucujiformia</taxon>
        <taxon>Tenebrionidae</taxon>
        <taxon>Tenebrio</taxon>
    </lineage>
</organism>
<dbReference type="EMBL" id="JABDTM020027815">
    <property type="protein sequence ID" value="KAH0809942.1"/>
    <property type="molecule type" value="Genomic_DNA"/>
</dbReference>
<evidence type="ECO:0000259" key="6">
    <source>
        <dbReference type="PROSITE" id="PS51319"/>
    </source>
</evidence>
<dbReference type="InterPro" id="IPR035441">
    <property type="entry name" value="TFIIS/LEDGF_dom_sf"/>
</dbReference>
<comment type="similarity">
    <text evidence="3">Belongs to the IWS1 family.</text>
</comment>
<evidence type="ECO:0000256" key="4">
    <source>
        <dbReference type="PROSITE-ProRule" id="PRU00649"/>
    </source>
</evidence>
<dbReference type="Pfam" id="PF08711">
    <property type="entry name" value="Med26"/>
    <property type="match status" value="1"/>
</dbReference>
<gene>
    <name evidence="7" type="ORF">GEV33_012848</name>
</gene>
<comment type="subcellular location">
    <subcellularLocation>
        <location evidence="4">Nucleus</location>
    </subcellularLocation>
    <subcellularLocation>
        <location evidence="1">Secreted</location>
    </subcellularLocation>
</comment>
<dbReference type="InterPro" id="IPR051037">
    <property type="entry name" value="RNAPII_TF_IWS1"/>
</dbReference>
<feature type="compositionally biased region" description="Basic and acidic residues" evidence="5">
    <location>
        <begin position="118"/>
        <end position="141"/>
    </location>
</feature>
<proteinExistence type="inferred from homology"/>
<dbReference type="AlphaFoldDB" id="A0A8J6H9L9"/>
<evidence type="ECO:0000256" key="1">
    <source>
        <dbReference type="ARBA" id="ARBA00004613"/>
    </source>
</evidence>
<dbReference type="GO" id="GO:0005576">
    <property type="term" value="C:extracellular region"/>
    <property type="evidence" value="ECO:0007669"/>
    <property type="project" value="UniProtKB-SubCell"/>
</dbReference>
<dbReference type="PANTHER" id="PTHR46010:SF1">
    <property type="entry name" value="PROTEIN IWS1 HOMOLOG"/>
    <property type="match status" value="1"/>
</dbReference>
<keyword evidence="4" id="KW-0539">Nucleus</keyword>
<accession>A0A8J6H9L9</accession>
<dbReference type="Pfam" id="PF15430">
    <property type="entry name" value="SVWC"/>
    <property type="match status" value="1"/>
</dbReference>
<dbReference type="InterPro" id="IPR029277">
    <property type="entry name" value="SVWC_dom"/>
</dbReference>
<dbReference type="SMART" id="SM01318">
    <property type="entry name" value="SVWC"/>
    <property type="match status" value="1"/>
</dbReference>
<name>A0A8J6H9L9_TENMO</name>
<dbReference type="Gene3D" id="1.20.930.10">
    <property type="entry name" value="Conserved domain common to transcription factors TFIIS, elongin A, CRSP70"/>
    <property type="match status" value="1"/>
</dbReference>
<evidence type="ECO:0000256" key="5">
    <source>
        <dbReference type="SAM" id="MobiDB-lite"/>
    </source>
</evidence>
<dbReference type="PROSITE" id="PS51319">
    <property type="entry name" value="TFIIS_N"/>
    <property type="match status" value="1"/>
</dbReference>
<dbReference type="SUPFAM" id="SSF47676">
    <property type="entry name" value="Conserved domain common to transcription factors TFIIS, elongin A, CRSP70"/>
    <property type="match status" value="1"/>
</dbReference>
<dbReference type="GO" id="GO:0005634">
    <property type="term" value="C:nucleus"/>
    <property type="evidence" value="ECO:0007669"/>
    <property type="project" value="UniProtKB-SubCell"/>
</dbReference>
<evidence type="ECO:0000313" key="7">
    <source>
        <dbReference type="EMBL" id="KAH0809942.1"/>
    </source>
</evidence>
<evidence type="ECO:0000256" key="3">
    <source>
        <dbReference type="ARBA" id="ARBA00037992"/>
    </source>
</evidence>
<reference evidence="7" key="2">
    <citation type="submission" date="2021-08" db="EMBL/GenBank/DDBJ databases">
        <authorList>
            <person name="Eriksson T."/>
        </authorList>
    </citation>
    <scope>NUCLEOTIDE SEQUENCE</scope>
    <source>
        <strain evidence="7">Stoneville</strain>
        <tissue evidence="7">Whole head</tissue>
    </source>
</reference>
<feature type="domain" description="TFIIS N-terminal" evidence="6">
    <location>
        <begin position="25"/>
        <end position="103"/>
    </location>
</feature>
<sequence length="407" mass="45807">MLHKVMSQLKKHDLQLAFIEHNVLSVLTDWLAPMPDRSMPSLQVREAILKLLADFPKVDQSTLKHSGIGKAVMYLYKHPKETKENKERAGKLISEWARPIFNLSADFKAMTREERLQRDLEQLPKKGRHEQQSSSERKELNKALNSEGKPLRPGDKGWVARARVPMPSNKDYLVRPKWTSEVDISRSTKKQMNRFEKHYKNFLDGKRMKQPRRAVEISIEGRNMALRKLYIAKMIKTAAIVLIVLVLSRCESRFPNPPQDGYDFCFHPEIGYISPGEQVSLPGCSLATCHTQGNLHSVPLENVTIHVKMIKTAAVLIVLVISQCESQDSQNDQAFCNVPGIGPVPVGQQLALSNPCVVATCGPDGSLFSKEPCGRAELNSDANCVRIPGDQSKPFPHCCPRFQCSVH</sequence>